<comment type="caution">
    <text evidence="1">The sequence shown here is derived from an EMBL/GenBank/DDBJ whole genome shotgun (WGS) entry which is preliminary data.</text>
</comment>
<organism evidence="1 2">
    <name type="scientific">Lederbergia wuyishanensis</name>
    <dbReference type="NCBI Taxonomy" id="1347903"/>
    <lineage>
        <taxon>Bacteria</taxon>
        <taxon>Bacillati</taxon>
        <taxon>Bacillota</taxon>
        <taxon>Bacilli</taxon>
        <taxon>Bacillales</taxon>
        <taxon>Bacillaceae</taxon>
        <taxon>Lederbergia</taxon>
    </lineage>
</organism>
<gene>
    <name evidence="1" type="ORF">J2S14_001296</name>
</gene>
<sequence length="120" mass="13489">MQKNRAGAVPFKLRSTDASNEVLSNLEMIPNKNKHIEGKKEQSIKKQSKCCDFKSRVSSEVSKLVAGENIDKVKKILEMEIIEVRQEMILIGSAKGLNDPETVSLSQELDSLLNQYNLLK</sequence>
<dbReference type="InterPro" id="IPR037208">
    <property type="entry name" value="Spo0E-like_sf"/>
</dbReference>
<dbReference type="EMBL" id="JAUSUO010000002">
    <property type="protein sequence ID" value="MDQ0342484.1"/>
    <property type="molecule type" value="Genomic_DNA"/>
</dbReference>
<dbReference type="SUPFAM" id="SSF140500">
    <property type="entry name" value="BAS1536-like"/>
    <property type="match status" value="1"/>
</dbReference>
<evidence type="ECO:0000313" key="2">
    <source>
        <dbReference type="Proteomes" id="UP001232343"/>
    </source>
</evidence>
<evidence type="ECO:0008006" key="3">
    <source>
        <dbReference type="Google" id="ProtNLM"/>
    </source>
</evidence>
<dbReference type="InterPro" id="IPR036638">
    <property type="entry name" value="HLH_DNA-bd_sf"/>
</dbReference>
<evidence type="ECO:0000313" key="1">
    <source>
        <dbReference type="EMBL" id="MDQ0342484.1"/>
    </source>
</evidence>
<proteinExistence type="predicted"/>
<reference evidence="1 2" key="1">
    <citation type="submission" date="2023-07" db="EMBL/GenBank/DDBJ databases">
        <title>Genomic Encyclopedia of Type Strains, Phase IV (KMG-IV): sequencing the most valuable type-strain genomes for metagenomic binning, comparative biology and taxonomic classification.</title>
        <authorList>
            <person name="Goeker M."/>
        </authorList>
    </citation>
    <scope>NUCLEOTIDE SEQUENCE [LARGE SCALE GENOMIC DNA]</scope>
    <source>
        <strain evidence="1 2">DSM 27848</strain>
    </source>
</reference>
<name>A0ABU0D249_9BACI</name>
<dbReference type="Proteomes" id="UP001232343">
    <property type="component" value="Unassembled WGS sequence"/>
</dbReference>
<dbReference type="RefSeq" id="WP_244680951.1">
    <property type="nucleotide sequence ID" value="NZ_JALIRM010000002.1"/>
</dbReference>
<accession>A0ABU0D249</accession>
<protein>
    <recommendedName>
        <fullName evidence="3">Aspartyl-phosphate phosphatase Spo0E family protein</fullName>
    </recommendedName>
</protein>
<dbReference type="Pfam" id="PF09388">
    <property type="entry name" value="SpoOE-like"/>
    <property type="match status" value="1"/>
</dbReference>
<dbReference type="InterPro" id="IPR018540">
    <property type="entry name" value="Spo0E-like"/>
</dbReference>
<keyword evidence="2" id="KW-1185">Reference proteome</keyword>
<dbReference type="Gene3D" id="4.10.280.10">
    <property type="entry name" value="Helix-loop-helix DNA-binding domain"/>
    <property type="match status" value="1"/>
</dbReference>